<dbReference type="PROSITE" id="PS51425">
    <property type="entry name" value="SCD"/>
    <property type="match status" value="1"/>
</dbReference>
<feature type="domain" description="SCD" evidence="2">
    <location>
        <begin position="381"/>
        <end position="466"/>
    </location>
</feature>
<feature type="compositionally biased region" description="Polar residues" evidence="1">
    <location>
        <begin position="38"/>
        <end position="53"/>
    </location>
</feature>
<dbReference type="Pfam" id="PF24571">
    <property type="entry name" value="HEAT_SCC3-SA"/>
    <property type="match status" value="1"/>
</dbReference>
<proteinExistence type="predicted"/>
<dbReference type="Proteomes" id="UP000027361">
    <property type="component" value="Unassembled WGS sequence"/>
</dbReference>
<sequence length="1356" mass="148784">MRIQPLDTMSRAAATSRKAAQPAGDTMRAQEGSRRSARQATMQLTTKEQSQKPGVSEHTSDSELSDAPESEAEGEDKDGEGEGASRSDTEGDTEDADEDTSGDFGGGSRKRKRASPKQNTTKGSAAKAKKGPTPRGGGSSRSQPKARGKRTAAAGPHNSKIELNIKDDNALFNAVLDSQSAVQSNVEDWMILFQAERGEALSQLVNFFLRACGCNESVDEDQAQDLDGILDTLEDVQEIFKRESLGSYPIISRTPKFRKFVKSLSDFLGRLYRSAAEADLFDDDEFLPSIVAWVSALSSSTLRSFRHTATFIALSSTTHMNLIVQDLRREHSLAVRQRDLEKKKARQDKGRIRELESRVINAEEDSIVVERFLEDMISSVFVHRYRDSDPNIRADCVHELGLWMRDYPDKYLRGAYFRYLGWLLSDQDAKARLTSINAMFSLYEKGNFRSSVRHFTDLFKPRLLEMATSDVDVDVRCATLQLAASMHEHGIFEEEDLDVLALQIFSADAKVRLAAAPFVASMISKRVDVIKEDIRDSRSSKSSDASMSDSSARALFKSLALVLTKGSAEEPSVKLDGAASRVSIAIDGLRQEIPELANWRSLLAFLLSEEARDGAGGEEEDDSQNHPHTLSLDRSQEAALLEVIHVLLRKDMEGLEGSTEVAENVGLNLSSLLHAIPQLLVRHRTDAPLIARTLGLVPLLSPAALQDAGNADEREKLWRELHDHFMRHTESEILTLAIRGLAHLAKAEGEASGHLDRLVSVGEKIVQALRQGSDDRDLETAALSENDVHHYEATLKRLLVFLNMHEPQLPFGIAVGGEATTSWEIVQSLANRGRLGYSEESQMVGNALKSLTLGVFWLPKQLESAVRGISIVDPETVSRHLRLLKEYLGNELSIVTSQVRRDAFDQVITLLLLRESLPRDASATENGLSSTSGSLADAFQTSFLGGSFEDSLAQVLKASIDTVVEAPEEGAEEPMRKSQLALSDDESDLSDEELAATKRPSLIKQATITTATRSHRTNVAHEACTAFSSLIRLAQFNVIELKHLSFAMAQYGKVSTTFDQLIKSAADVIRQRLSSRRTVNSACEVIKSSMLTIHDTYIEGAQTASACAAMAKMFGNALVIRGPHLSILSAVTGSPLVKLHTELASHYIGRLEAIASSNDKRQLSKTLLIFKSLSSMLTSAKPKDAIAIKLSINAALQITDTDSTLTSKQNDLLQTYEKRLLAVASKHSGLAQLDVEEANGADAAATADPDPRSNTSPAQNEVEDAEEAMKQNTKHPASPDSSRKRARAADDNQRDPEQLNEAERTHESSVIDFERETGTLGKSPTPLAAVRPLPEPLDESHHILPSENPRKRTRKA</sequence>
<feature type="compositionally biased region" description="Acidic residues" evidence="1">
    <location>
        <begin position="63"/>
        <end position="81"/>
    </location>
</feature>
<dbReference type="InterPro" id="IPR020839">
    <property type="entry name" value="SCD"/>
</dbReference>
<reference evidence="3 4" key="1">
    <citation type="submission" date="2014-05" db="EMBL/GenBank/DDBJ databases">
        <title>Draft genome sequence of a rare smut relative, Tilletiaria anomala UBC 951.</title>
        <authorList>
            <consortium name="DOE Joint Genome Institute"/>
            <person name="Toome M."/>
            <person name="Kuo A."/>
            <person name="Henrissat B."/>
            <person name="Lipzen A."/>
            <person name="Tritt A."/>
            <person name="Yoshinaga Y."/>
            <person name="Zane M."/>
            <person name="Barry K."/>
            <person name="Grigoriev I.V."/>
            <person name="Spatafora J.W."/>
            <person name="Aimea M.C."/>
        </authorList>
    </citation>
    <scope>NUCLEOTIDE SEQUENCE [LARGE SCALE GENOMIC DNA]</scope>
    <source>
        <strain evidence="3 4">UBC 951</strain>
    </source>
</reference>
<dbReference type="GO" id="GO:0005634">
    <property type="term" value="C:nucleus"/>
    <property type="evidence" value="ECO:0007669"/>
    <property type="project" value="TreeGrafter"/>
</dbReference>
<evidence type="ECO:0000313" key="4">
    <source>
        <dbReference type="Proteomes" id="UP000027361"/>
    </source>
</evidence>
<evidence type="ECO:0000256" key="1">
    <source>
        <dbReference type="SAM" id="MobiDB-lite"/>
    </source>
</evidence>
<dbReference type="InterPro" id="IPR011989">
    <property type="entry name" value="ARM-like"/>
</dbReference>
<dbReference type="EMBL" id="JMSN01000054">
    <property type="protein sequence ID" value="KDN44143.1"/>
    <property type="molecule type" value="Genomic_DNA"/>
</dbReference>
<dbReference type="OMA" id="FVANVQD"/>
<dbReference type="Pfam" id="PF08514">
    <property type="entry name" value="STAG"/>
    <property type="match status" value="1"/>
</dbReference>
<dbReference type="InterPro" id="IPR039662">
    <property type="entry name" value="Cohesin_Scc3/SA"/>
</dbReference>
<dbReference type="GeneID" id="25267240"/>
<evidence type="ECO:0000259" key="2">
    <source>
        <dbReference type="PROSITE" id="PS51425"/>
    </source>
</evidence>
<dbReference type="Pfam" id="PF21581">
    <property type="entry name" value="SCD"/>
    <property type="match status" value="1"/>
</dbReference>
<dbReference type="InterPro" id="IPR013721">
    <property type="entry name" value="STAG"/>
</dbReference>
<feature type="compositionally biased region" description="Acidic residues" evidence="1">
    <location>
        <begin position="90"/>
        <end position="101"/>
    </location>
</feature>
<evidence type="ECO:0000313" key="3">
    <source>
        <dbReference type="EMBL" id="KDN44143.1"/>
    </source>
</evidence>
<dbReference type="InParanoid" id="A0A066VV20"/>
<feature type="region of interest" description="Disordered" evidence="1">
    <location>
        <begin position="1239"/>
        <end position="1356"/>
    </location>
</feature>
<keyword evidence="4" id="KW-1185">Reference proteome</keyword>
<dbReference type="Gene3D" id="1.25.10.10">
    <property type="entry name" value="Leucine-rich Repeat Variant"/>
    <property type="match status" value="1"/>
</dbReference>
<dbReference type="HOGENOM" id="CLU_003349_0_0_1"/>
<accession>A0A066VV20</accession>
<dbReference type="GO" id="GO:0008278">
    <property type="term" value="C:cohesin complex"/>
    <property type="evidence" value="ECO:0007669"/>
    <property type="project" value="TreeGrafter"/>
</dbReference>
<dbReference type="SUPFAM" id="SSF48371">
    <property type="entry name" value="ARM repeat"/>
    <property type="match status" value="1"/>
</dbReference>
<dbReference type="GO" id="GO:0007062">
    <property type="term" value="P:sister chromatid cohesion"/>
    <property type="evidence" value="ECO:0007669"/>
    <property type="project" value="UniProtKB-ARBA"/>
</dbReference>
<feature type="region of interest" description="Disordered" evidence="1">
    <location>
        <begin position="1"/>
        <end position="161"/>
    </location>
</feature>
<dbReference type="InterPro" id="IPR016024">
    <property type="entry name" value="ARM-type_fold"/>
</dbReference>
<comment type="caution">
    <text evidence="3">The sequence shown here is derived from an EMBL/GenBank/DDBJ whole genome shotgun (WGS) entry which is preliminary data.</text>
</comment>
<dbReference type="GO" id="GO:0000785">
    <property type="term" value="C:chromatin"/>
    <property type="evidence" value="ECO:0007669"/>
    <property type="project" value="TreeGrafter"/>
</dbReference>
<feature type="compositionally biased region" description="Basic and acidic residues" evidence="1">
    <location>
        <begin position="1338"/>
        <end position="1350"/>
    </location>
</feature>
<dbReference type="RefSeq" id="XP_013242681.1">
    <property type="nucleotide sequence ID" value="XM_013387227.1"/>
</dbReference>
<dbReference type="PANTHER" id="PTHR11199">
    <property type="entry name" value="STROMAL ANTIGEN"/>
    <property type="match status" value="1"/>
</dbReference>
<dbReference type="OrthoDB" id="498590at2759"/>
<feature type="region of interest" description="Disordered" evidence="1">
    <location>
        <begin position="966"/>
        <end position="994"/>
    </location>
</feature>
<organism evidence="3 4">
    <name type="scientific">Tilletiaria anomala (strain ATCC 24038 / CBS 436.72 / UBC 951)</name>
    <dbReference type="NCBI Taxonomy" id="1037660"/>
    <lineage>
        <taxon>Eukaryota</taxon>
        <taxon>Fungi</taxon>
        <taxon>Dikarya</taxon>
        <taxon>Basidiomycota</taxon>
        <taxon>Ustilaginomycotina</taxon>
        <taxon>Exobasidiomycetes</taxon>
        <taxon>Georgefischeriales</taxon>
        <taxon>Tilletiariaceae</taxon>
        <taxon>Tilletiaria</taxon>
    </lineage>
</organism>
<dbReference type="STRING" id="1037660.A0A066VV20"/>
<feature type="compositionally biased region" description="Acidic residues" evidence="1">
    <location>
        <begin position="983"/>
        <end position="994"/>
    </location>
</feature>
<dbReference type="InterPro" id="IPR056396">
    <property type="entry name" value="HEAT_SCC3-SA"/>
</dbReference>
<name>A0A066VV20_TILAU</name>
<protein>
    <recommendedName>
        <fullName evidence="2">SCD domain-containing protein</fullName>
    </recommendedName>
</protein>
<dbReference type="GO" id="GO:0003682">
    <property type="term" value="F:chromatin binding"/>
    <property type="evidence" value="ECO:0007669"/>
    <property type="project" value="TreeGrafter"/>
</dbReference>
<gene>
    <name evidence="3" type="ORF">K437DRAFT_294942</name>
</gene>
<dbReference type="PANTHER" id="PTHR11199:SF0">
    <property type="entry name" value="LD34181P-RELATED"/>
    <property type="match status" value="1"/>
</dbReference>
<feature type="compositionally biased region" description="Basic and acidic residues" evidence="1">
    <location>
        <begin position="1281"/>
        <end position="1317"/>
    </location>
</feature>